<dbReference type="VEuPathDB" id="AmoebaDB:ACA1_366180"/>
<dbReference type="GeneID" id="14914541"/>
<protein>
    <submittedName>
        <fullName evidence="1">Uncharacterized protein</fullName>
    </submittedName>
</protein>
<proteinExistence type="predicted"/>
<dbReference type="EMBL" id="KB008073">
    <property type="protein sequence ID" value="ELR14007.1"/>
    <property type="molecule type" value="Genomic_DNA"/>
</dbReference>
<dbReference type="KEGG" id="acan:ACA1_366180"/>
<name>L8GLX0_ACACF</name>
<dbReference type="OrthoDB" id="566351at2759"/>
<organism evidence="1 2">
    <name type="scientific">Acanthamoeba castellanii (strain ATCC 30010 / Neff)</name>
    <dbReference type="NCBI Taxonomy" id="1257118"/>
    <lineage>
        <taxon>Eukaryota</taxon>
        <taxon>Amoebozoa</taxon>
        <taxon>Discosea</taxon>
        <taxon>Longamoebia</taxon>
        <taxon>Centramoebida</taxon>
        <taxon>Acanthamoebidae</taxon>
        <taxon>Acanthamoeba</taxon>
    </lineage>
</organism>
<dbReference type="Pfam" id="PF20102">
    <property type="entry name" value="DUF6492"/>
    <property type="match status" value="1"/>
</dbReference>
<accession>L8GLX0</accession>
<gene>
    <name evidence="1" type="ORF">ACA1_366180</name>
</gene>
<evidence type="ECO:0000313" key="1">
    <source>
        <dbReference type="EMBL" id="ELR14007.1"/>
    </source>
</evidence>
<dbReference type="Proteomes" id="UP000011083">
    <property type="component" value="Unassembled WGS sequence"/>
</dbReference>
<dbReference type="RefSeq" id="XP_004336020.1">
    <property type="nucleotide sequence ID" value="XM_004335972.1"/>
</dbReference>
<keyword evidence="2" id="KW-1185">Reference proteome</keyword>
<dbReference type="InterPro" id="IPR045499">
    <property type="entry name" value="DUF6492"/>
</dbReference>
<reference evidence="1 2" key="1">
    <citation type="journal article" date="2013" name="Genome Biol.">
        <title>Genome of Acanthamoeba castellanii highlights extensive lateral gene transfer and early evolution of tyrosine kinase signaling.</title>
        <authorList>
            <person name="Clarke M."/>
            <person name="Lohan A.J."/>
            <person name="Liu B."/>
            <person name="Lagkouvardos I."/>
            <person name="Roy S."/>
            <person name="Zafar N."/>
            <person name="Bertelli C."/>
            <person name="Schilde C."/>
            <person name="Kianianmomeni A."/>
            <person name="Burglin T.R."/>
            <person name="Frech C."/>
            <person name="Turcotte B."/>
            <person name="Kopec K.O."/>
            <person name="Synnott J.M."/>
            <person name="Choo C."/>
            <person name="Paponov I."/>
            <person name="Finkler A."/>
            <person name="Soon Heng Tan C."/>
            <person name="Hutchins A.P."/>
            <person name="Weinmeier T."/>
            <person name="Rattei T."/>
            <person name="Chu J.S."/>
            <person name="Gimenez G."/>
            <person name="Irimia M."/>
            <person name="Rigden D.J."/>
            <person name="Fitzpatrick D.A."/>
            <person name="Lorenzo-Morales J."/>
            <person name="Bateman A."/>
            <person name="Chiu C.H."/>
            <person name="Tang P."/>
            <person name="Hegemann P."/>
            <person name="Fromm H."/>
            <person name="Raoult D."/>
            <person name="Greub G."/>
            <person name="Miranda-Saavedra D."/>
            <person name="Chen N."/>
            <person name="Nash P."/>
            <person name="Ginger M.L."/>
            <person name="Horn M."/>
            <person name="Schaap P."/>
            <person name="Caler L."/>
            <person name="Loftus B."/>
        </authorList>
    </citation>
    <scope>NUCLEOTIDE SEQUENCE [LARGE SCALE GENOMIC DNA]</scope>
    <source>
        <strain evidence="1 2">Neff</strain>
    </source>
</reference>
<dbReference type="AlphaFoldDB" id="L8GLX0"/>
<evidence type="ECO:0000313" key="2">
    <source>
        <dbReference type="Proteomes" id="UP000011083"/>
    </source>
</evidence>
<sequence length="278" mass="31794">MINDATHCPSLVALADGIGATNRVHCIARDDVIPGITLKSLERLPAEVRGWIFQQLVKFGAALHLADLSPLFLVWDSDLLPLRPIPLFSYISSLDQPRGTFFAGHMAAHNAKARENYHGMYEVLTGLKLIDPPGGSWIFGWQVWYRPYVEELLHHIAAKAGRDHSEWAQVIIDTIVREAKARPGMIMRNSFSEYDSYGSWVWTRHPQHVDFWHKSDDLWIRYPKPLKKGECCPTYKTLCALTQKYVYVPWENHKFDSCTAKVIHNTQHTLRPPAQPSQ</sequence>